<dbReference type="AlphaFoldDB" id="A0A1Y2C8A7"/>
<dbReference type="InterPro" id="IPR000569">
    <property type="entry name" value="HECT_dom"/>
</dbReference>
<organism evidence="7 8">
    <name type="scientific">Rhizoclosmatium globosum</name>
    <dbReference type="NCBI Taxonomy" id="329046"/>
    <lineage>
        <taxon>Eukaryota</taxon>
        <taxon>Fungi</taxon>
        <taxon>Fungi incertae sedis</taxon>
        <taxon>Chytridiomycota</taxon>
        <taxon>Chytridiomycota incertae sedis</taxon>
        <taxon>Chytridiomycetes</taxon>
        <taxon>Chytridiales</taxon>
        <taxon>Chytriomycetaceae</taxon>
        <taxon>Rhizoclosmatium</taxon>
    </lineage>
</organism>
<keyword evidence="3" id="KW-0808">Transferase</keyword>
<comment type="catalytic activity">
    <reaction evidence="1">
        <text>S-ubiquitinyl-[E2 ubiquitin-conjugating enzyme]-L-cysteine + [acceptor protein]-L-lysine = [E2 ubiquitin-conjugating enzyme]-L-cysteine + N(6)-ubiquitinyl-[acceptor protein]-L-lysine.</text>
        <dbReference type="EC" id="2.3.2.26"/>
    </reaction>
</comment>
<keyword evidence="8" id="KW-1185">Reference proteome</keyword>
<dbReference type="SMART" id="SM00119">
    <property type="entry name" value="HECTc"/>
    <property type="match status" value="1"/>
</dbReference>
<dbReference type="InterPro" id="IPR044611">
    <property type="entry name" value="E3A/B/C-like"/>
</dbReference>
<sequence length="397" mass="44802">MPQTIPFPHRVDIFRHLVRADKATIGETPLVITVRRTTLLEDGFRQLSKITPAQLKQTVKVRFVSALGVPEAGIDQHGLFKEFLEDISKRAFASDFGLFRTTDDGNVVPSVGSGVHENHLELLEFVGRMFSKALYEGIVIDVPFAPFVYAKMVGRINYLEDLPSLDAQLYKNLCFLKHYEGDVEDLGLSFTIDEDLFGHVRTKEIKPGGAAIAVTNENKYEYIHIMSDYRLNQECKAQFKALVGGFRAIMPEKFIRFFAPRELQVLMSGENVDFDISDLRRHTKYEGGYFDGHNTIRSFWQVVEEMAPKEKSMFLKFCTSCSNPPVGGFRHLEPPFTIRFVAAISSDDVELIGKDATRLPTASTCFNVLKLPAYQKKSSLKQKLMYAVNSGAGFELS</sequence>
<evidence type="ECO:0000256" key="3">
    <source>
        <dbReference type="ARBA" id="ARBA00022679"/>
    </source>
</evidence>
<dbReference type="PROSITE" id="PS50237">
    <property type="entry name" value="HECT"/>
    <property type="match status" value="1"/>
</dbReference>
<dbReference type="InterPro" id="IPR035983">
    <property type="entry name" value="Hect_E3_ubiquitin_ligase"/>
</dbReference>
<dbReference type="Gene3D" id="3.30.2410.10">
    <property type="entry name" value="Hect, E3 ligase catalytic domain"/>
    <property type="match status" value="1"/>
</dbReference>
<name>A0A1Y2C8A7_9FUNG</name>
<dbReference type="FunFam" id="3.30.2160.10:FF:000002">
    <property type="entry name" value="Putative Ubiquitin-protein ligase E3C"/>
    <property type="match status" value="1"/>
</dbReference>
<dbReference type="PANTHER" id="PTHR45700">
    <property type="entry name" value="UBIQUITIN-PROTEIN LIGASE E3C"/>
    <property type="match status" value="1"/>
</dbReference>
<evidence type="ECO:0000313" key="8">
    <source>
        <dbReference type="Proteomes" id="UP000193642"/>
    </source>
</evidence>
<proteinExistence type="predicted"/>
<reference evidence="7 8" key="1">
    <citation type="submission" date="2016-07" db="EMBL/GenBank/DDBJ databases">
        <title>Pervasive Adenine N6-methylation of Active Genes in Fungi.</title>
        <authorList>
            <consortium name="DOE Joint Genome Institute"/>
            <person name="Mondo S.J."/>
            <person name="Dannebaum R.O."/>
            <person name="Kuo R.C."/>
            <person name="Labutti K."/>
            <person name="Haridas S."/>
            <person name="Kuo A."/>
            <person name="Salamov A."/>
            <person name="Ahrendt S.R."/>
            <person name="Lipzen A."/>
            <person name="Sullivan W."/>
            <person name="Andreopoulos W.B."/>
            <person name="Clum A."/>
            <person name="Lindquist E."/>
            <person name="Daum C."/>
            <person name="Ramamoorthy G.K."/>
            <person name="Gryganskyi A."/>
            <person name="Culley D."/>
            <person name="Magnuson J.K."/>
            <person name="James T.Y."/>
            <person name="O'Malley M.A."/>
            <person name="Stajich J.E."/>
            <person name="Spatafora J.W."/>
            <person name="Visel A."/>
            <person name="Grigoriev I.V."/>
        </authorList>
    </citation>
    <scope>NUCLEOTIDE SEQUENCE [LARGE SCALE GENOMIC DNA]</scope>
    <source>
        <strain evidence="7 8">JEL800</strain>
    </source>
</reference>
<dbReference type="OrthoDB" id="423283at2759"/>
<dbReference type="EC" id="2.3.2.26" evidence="2"/>
<feature type="active site" description="Glycyl thioester intermediate" evidence="5">
    <location>
        <position position="365"/>
    </location>
</feature>
<dbReference type="GO" id="GO:0061630">
    <property type="term" value="F:ubiquitin protein ligase activity"/>
    <property type="evidence" value="ECO:0007669"/>
    <property type="project" value="UniProtKB-EC"/>
</dbReference>
<dbReference type="FunFam" id="3.30.2410.10:FF:000011">
    <property type="entry name" value="Putative Ubiquitin-protein ligase E3C"/>
    <property type="match status" value="1"/>
</dbReference>
<evidence type="ECO:0000256" key="1">
    <source>
        <dbReference type="ARBA" id="ARBA00000885"/>
    </source>
</evidence>
<accession>A0A1Y2C8A7</accession>
<dbReference type="Pfam" id="PF00632">
    <property type="entry name" value="HECT"/>
    <property type="match status" value="1"/>
</dbReference>
<evidence type="ECO:0000256" key="2">
    <source>
        <dbReference type="ARBA" id="ARBA00012485"/>
    </source>
</evidence>
<evidence type="ECO:0000313" key="7">
    <source>
        <dbReference type="EMBL" id="ORY42545.1"/>
    </source>
</evidence>
<gene>
    <name evidence="7" type="ORF">BCR33DRAFT_754034</name>
</gene>
<evidence type="ECO:0000259" key="6">
    <source>
        <dbReference type="PROSITE" id="PS50237"/>
    </source>
</evidence>
<dbReference type="SUPFAM" id="SSF56204">
    <property type="entry name" value="Hect, E3 ligase catalytic domain"/>
    <property type="match status" value="1"/>
</dbReference>
<dbReference type="CDD" id="cd00078">
    <property type="entry name" value="HECTc"/>
    <property type="match status" value="1"/>
</dbReference>
<dbReference type="PANTHER" id="PTHR45700:SF3">
    <property type="entry name" value="UBIQUITIN-PROTEIN LIGASE E3B"/>
    <property type="match status" value="1"/>
</dbReference>
<feature type="domain" description="HECT" evidence="6">
    <location>
        <begin position="51"/>
        <end position="397"/>
    </location>
</feature>
<protein>
    <recommendedName>
        <fullName evidence="2">HECT-type E3 ubiquitin transferase</fullName>
        <ecNumber evidence="2">2.3.2.26</ecNumber>
    </recommendedName>
</protein>
<comment type="caution">
    <text evidence="7">The sequence shown here is derived from an EMBL/GenBank/DDBJ whole genome shotgun (WGS) entry which is preliminary data.</text>
</comment>
<keyword evidence="4 5" id="KW-0833">Ubl conjugation pathway</keyword>
<evidence type="ECO:0000256" key="4">
    <source>
        <dbReference type="ARBA" id="ARBA00022786"/>
    </source>
</evidence>
<dbReference type="Gene3D" id="3.30.2160.10">
    <property type="entry name" value="Hect, E3 ligase catalytic domain"/>
    <property type="match status" value="1"/>
</dbReference>
<dbReference type="Proteomes" id="UP000193642">
    <property type="component" value="Unassembled WGS sequence"/>
</dbReference>
<dbReference type="STRING" id="329046.A0A1Y2C8A7"/>
<dbReference type="GO" id="GO:0006511">
    <property type="term" value="P:ubiquitin-dependent protein catabolic process"/>
    <property type="evidence" value="ECO:0007669"/>
    <property type="project" value="TreeGrafter"/>
</dbReference>
<dbReference type="Gene3D" id="3.90.1750.10">
    <property type="entry name" value="Hect, E3 ligase catalytic domains"/>
    <property type="match status" value="1"/>
</dbReference>
<evidence type="ECO:0000256" key="5">
    <source>
        <dbReference type="PROSITE-ProRule" id="PRU00104"/>
    </source>
</evidence>
<dbReference type="GO" id="GO:0000209">
    <property type="term" value="P:protein polyubiquitination"/>
    <property type="evidence" value="ECO:0007669"/>
    <property type="project" value="InterPro"/>
</dbReference>
<dbReference type="EMBL" id="MCGO01000028">
    <property type="protein sequence ID" value="ORY42545.1"/>
    <property type="molecule type" value="Genomic_DNA"/>
</dbReference>